<gene>
    <name evidence="1" type="ORF">FJQ98_11430</name>
</gene>
<evidence type="ECO:0000313" key="1">
    <source>
        <dbReference type="EMBL" id="QQP14558.1"/>
    </source>
</evidence>
<sequence length="103" mass="12312">MDIVIVIYNQVPVFLLQAIYLEKRDALEEENFDKFEEKLHTTMISVLDNLHNEKVFCKNKDDITVFILMSDDERTEEVENYSARSLNSEKVYKEFLKRFDNIV</sequence>
<dbReference type="Proteomes" id="UP000596049">
    <property type="component" value="Chromosome"/>
</dbReference>
<accession>A0ABX7AX68</accession>
<dbReference type="Pfam" id="PF14136">
    <property type="entry name" value="DUF4303"/>
    <property type="match status" value="1"/>
</dbReference>
<protein>
    <submittedName>
        <fullName evidence="1">DUF4303 domain-containing protein</fullName>
    </submittedName>
</protein>
<name>A0ABX7AX68_9BACI</name>
<evidence type="ECO:0000313" key="2">
    <source>
        <dbReference type="Proteomes" id="UP000596049"/>
    </source>
</evidence>
<organism evidence="1 2">
    <name type="scientific">Lysinibacillus agricola</name>
    <dbReference type="NCBI Taxonomy" id="2590012"/>
    <lineage>
        <taxon>Bacteria</taxon>
        <taxon>Bacillati</taxon>
        <taxon>Bacillota</taxon>
        <taxon>Bacilli</taxon>
        <taxon>Bacillales</taxon>
        <taxon>Bacillaceae</taxon>
        <taxon>Lysinibacillus</taxon>
    </lineage>
</organism>
<dbReference type="RefSeq" id="WP_158003099.1">
    <property type="nucleotide sequence ID" value="NZ_CP067341.1"/>
</dbReference>
<keyword evidence="2" id="KW-1185">Reference proteome</keyword>
<dbReference type="EMBL" id="CP067341">
    <property type="protein sequence ID" value="QQP14558.1"/>
    <property type="molecule type" value="Genomic_DNA"/>
</dbReference>
<dbReference type="InterPro" id="IPR025409">
    <property type="entry name" value="DUF4303"/>
</dbReference>
<reference evidence="1 2" key="1">
    <citation type="submission" date="2020-01" db="EMBL/GenBank/DDBJ databases">
        <authorList>
            <person name="Liu G."/>
            <person name="Liu B."/>
        </authorList>
    </citation>
    <scope>NUCLEOTIDE SEQUENCE [LARGE SCALE GENOMIC DNA]</scope>
    <source>
        <strain evidence="1 2">FJAT-51161</strain>
    </source>
</reference>
<proteinExistence type="predicted"/>